<name>A0ACC2N885_9HYME</name>
<protein>
    <submittedName>
        <fullName evidence="1">Uncharacterized protein</fullName>
    </submittedName>
</protein>
<gene>
    <name evidence="1" type="ORF">QAD02_008830</name>
</gene>
<reference evidence="1" key="1">
    <citation type="submission" date="2023-04" db="EMBL/GenBank/DDBJ databases">
        <title>A chromosome-level genome assembly of the parasitoid wasp Eretmocerus hayati.</title>
        <authorList>
            <person name="Zhong Y."/>
            <person name="Liu S."/>
            <person name="Liu Y."/>
        </authorList>
    </citation>
    <scope>NUCLEOTIDE SEQUENCE</scope>
    <source>
        <strain evidence="1">ZJU_SS_LIU_2023</strain>
    </source>
</reference>
<evidence type="ECO:0000313" key="1">
    <source>
        <dbReference type="EMBL" id="KAJ8667168.1"/>
    </source>
</evidence>
<dbReference type="EMBL" id="CM056744">
    <property type="protein sequence ID" value="KAJ8667168.1"/>
    <property type="molecule type" value="Genomic_DNA"/>
</dbReference>
<sequence length="120" mass="14008">MSGSLRSEALRIYKKLHRTRLKTFGGDENALQITRTRLNDEFRKNKDLKDESVIREMIKIATEVEHQVRTTVVQCVEKSPGRYEAKITADTEKLDNIPYGLSVDKSEFKDWKKCTDFLKK</sequence>
<dbReference type="Proteomes" id="UP001239111">
    <property type="component" value="Chromosome 4"/>
</dbReference>
<proteinExistence type="predicted"/>
<keyword evidence="2" id="KW-1185">Reference proteome</keyword>
<comment type="caution">
    <text evidence="1">The sequence shown here is derived from an EMBL/GenBank/DDBJ whole genome shotgun (WGS) entry which is preliminary data.</text>
</comment>
<accession>A0ACC2N885</accession>
<evidence type="ECO:0000313" key="2">
    <source>
        <dbReference type="Proteomes" id="UP001239111"/>
    </source>
</evidence>
<organism evidence="1 2">
    <name type="scientific">Eretmocerus hayati</name>
    <dbReference type="NCBI Taxonomy" id="131215"/>
    <lineage>
        <taxon>Eukaryota</taxon>
        <taxon>Metazoa</taxon>
        <taxon>Ecdysozoa</taxon>
        <taxon>Arthropoda</taxon>
        <taxon>Hexapoda</taxon>
        <taxon>Insecta</taxon>
        <taxon>Pterygota</taxon>
        <taxon>Neoptera</taxon>
        <taxon>Endopterygota</taxon>
        <taxon>Hymenoptera</taxon>
        <taxon>Apocrita</taxon>
        <taxon>Proctotrupomorpha</taxon>
        <taxon>Chalcidoidea</taxon>
        <taxon>Aphelinidae</taxon>
        <taxon>Aphelininae</taxon>
        <taxon>Eretmocerus</taxon>
    </lineage>
</organism>